<reference evidence="3 4" key="1">
    <citation type="submission" date="2022-08" db="EMBL/GenBank/DDBJ databases">
        <title>Polyphasic taxonomy analysis of Qipengyuania sp.RS5-5.</title>
        <authorList>
            <person name="Xamxidin M."/>
            <person name="Wu M."/>
        </authorList>
    </citation>
    <scope>NUCLEOTIDE SEQUENCE [LARGE SCALE GENOMIC DNA]</scope>
    <source>
        <strain evidence="3 4">RS5-5</strain>
    </source>
</reference>
<evidence type="ECO:0000256" key="1">
    <source>
        <dbReference type="SAM" id="Phobius"/>
    </source>
</evidence>
<dbReference type="SUPFAM" id="SSF51206">
    <property type="entry name" value="cAMP-binding domain-like"/>
    <property type="match status" value="1"/>
</dbReference>
<sequence length="218" mass="23819">MAENLALLGAILLVAAMVPTSIRLLRWIALAAGGAAIAYFSLGDVEGPWVWLAGAFLLINGAQLARLHLRIRTHALREEERELLEHVLKVEEPDRQRRLRDLLEWRDAPVGEVLMRQGERGPPLIYVASGTGRIEVGGSMVGTCTKGDFLGEMSAILGDDATATVVVAESMRIARFDRDALAEMTRTMPELQRAFDHALNRGLAAKIVRMNANAAQDA</sequence>
<dbReference type="InterPro" id="IPR014710">
    <property type="entry name" value="RmlC-like_jellyroll"/>
</dbReference>
<dbReference type="EMBL" id="JANKHH010000003">
    <property type="protein sequence ID" value="MCR2833456.1"/>
    <property type="molecule type" value="Genomic_DNA"/>
</dbReference>
<name>A0ABT1XP79_9SPHN</name>
<feature type="domain" description="Cyclic nucleotide-binding" evidence="2">
    <location>
        <begin position="87"/>
        <end position="202"/>
    </location>
</feature>
<dbReference type="Gene3D" id="2.60.120.10">
    <property type="entry name" value="Jelly Rolls"/>
    <property type="match status" value="1"/>
</dbReference>
<evidence type="ECO:0000259" key="2">
    <source>
        <dbReference type="PROSITE" id="PS50042"/>
    </source>
</evidence>
<dbReference type="Proteomes" id="UP001206067">
    <property type="component" value="Unassembled WGS sequence"/>
</dbReference>
<keyword evidence="4" id="KW-1185">Reference proteome</keyword>
<evidence type="ECO:0000313" key="3">
    <source>
        <dbReference type="EMBL" id="MCR2833456.1"/>
    </source>
</evidence>
<keyword evidence="1" id="KW-0812">Transmembrane</keyword>
<proteinExistence type="predicted"/>
<evidence type="ECO:0000313" key="4">
    <source>
        <dbReference type="Proteomes" id="UP001206067"/>
    </source>
</evidence>
<gene>
    <name evidence="3" type="ORF">NSO95_05830</name>
</gene>
<organism evidence="3 4">
    <name type="scientific">Parerythrobacter lacustris</name>
    <dbReference type="NCBI Taxonomy" id="2969984"/>
    <lineage>
        <taxon>Bacteria</taxon>
        <taxon>Pseudomonadati</taxon>
        <taxon>Pseudomonadota</taxon>
        <taxon>Alphaproteobacteria</taxon>
        <taxon>Sphingomonadales</taxon>
        <taxon>Erythrobacteraceae</taxon>
        <taxon>Parerythrobacter</taxon>
    </lineage>
</organism>
<dbReference type="CDD" id="cd00038">
    <property type="entry name" value="CAP_ED"/>
    <property type="match status" value="1"/>
</dbReference>
<dbReference type="InterPro" id="IPR018490">
    <property type="entry name" value="cNMP-bd_dom_sf"/>
</dbReference>
<dbReference type="SMART" id="SM00100">
    <property type="entry name" value="cNMP"/>
    <property type="match status" value="1"/>
</dbReference>
<protein>
    <submittedName>
        <fullName evidence="3">Cyclic nucleotide-binding domain-containing protein</fullName>
    </submittedName>
</protein>
<dbReference type="InterPro" id="IPR000595">
    <property type="entry name" value="cNMP-bd_dom"/>
</dbReference>
<dbReference type="Pfam" id="PF00027">
    <property type="entry name" value="cNMP_binding"/>
    <property type="match status" value="1"/>
</dbReference>
<keyword evidence="1" id="KW-1133">Transmembrane helix</keyword>
<feature type="transmembrane region" description="Helical" evidence="1">
    <location>
        <begin position="49"/>
        <end position="69"/>
    </location>
</feature>
<dbReference type="RefSeq" id="WP_257595221.1">
    <property type="nucleotide sequence ID" value="NZ_JANKHH010000003.1"/>
</dbReference>
<dbReference type="PROSITE" id="PS50042">
    <property type="entry name" value="CNMP_BINDING_3"/>
    <property type="match status" value="1"/>
</dbReference>
<keyword evidence="1" id="KW-0472">Membrane</keyword>
<comment type="caution">
    <text evidence="3">The sequence shown here is derived from an EMBL/GenBank/DDBJ whole genome shotgun (WGS) entry which is preliminary data.</text>
</comment>
<accession>A0ABT1XP79</accession>